<dbReference type="CDD" id="cd16377">
    <property type="entry name" value="23S_rRNA_IVP_like"/>
    <property type="match status" value="1"/>
</dbReference>
<evidence type="ECO:0008006" key="4">
    <source>
        <dbReference type="Google" id="ProtNLM"/>
    </source>
</evidence>
<dbReference type="HOGENOM" id="CLU_129874_0_0_10"/>
<dbReference type="PATRIC" id="fig|761659.10.peg.629"/>
<reference evidence="2 3" key="1">
    <citation type="journal article" date="2010" name="ISME J.">
        <title>Fine-scale evolution: genomic, phenotypic and ecological differentiation in two coexisting Salinibacter ruber strains.</title>
        <authorList>
            <person name="Pena A."/>
            <person name="Teeling H."/>
            <person name="Huerta-Cepas J."/>
            <person name="Santos F."/>
            <person name="Yarza P."/>
            <person name="Brito-Echeverria J."/>
            <person name="Lucio M."/>
            <person name="Schmitt-Kopplin P."/>
            <person name="Meseguer I."/>
            <person name="Schenowitz C."/>
            <person name="Dossat C."/>
            <person name="Barbe V."/>
            <person name="Dopazo J."/>
            <person name="Rossello-Mora R."/>
            <person name="Schuler M."/>
            <person name="Glockner F.O."/>
            <person name="Amann R."/>
            <person name="Gabaldon T."/>
            <person name="Anton J."/>
        </authorList>
    </citation>
    <scope>NUCLEOTIDE SEQUENCE [LARGE SCALE GENOMIC DNA]</scope>
    <source>
        <strain evidence="2 3">M8</strain>
    </source>
</reference>
<sequence>MLFNPTMFQRSTCKRFNAMATIERFEKLEVWKTARKLTNRVYKHTQQEPFAKDFGRRDQIQRASVSVMSNIAEGFESRTQSIFVDHLGRARGSAGEVRAQLYVASDQGYLSDAEFEATYDLADKASRQLFRLIQYLESKPNASRVREKPASGRKASSTKSTWTHRSDLLRPNVPTSNVPTFQR</sequence>
<dbReference type="KEGG" id="srm:SRM_00554"/>
<dbReference type="PANTHER" id="PTHR38471">
    <property type="entry name" value="FOUR HELIX BUNDLE PROTEIN"/>
    <property type="match status" value="1"/>
</dbReference>
<accession>D5H620</accession>
<dbReference type="EMBL" id="FP565814">
    <property type="protein sequence ID" value="CBH23475.1"/>
    <property type="molecule type" value="Genomic_DNA"/>
</dbReference>
<dbReference type="InterPro" id="IPR012657">
    <property type="entry name" value="23S_rRNA-intervening_sequence"/>
</dbReference>
<dbReference type="Proteomes" id="UP000000933">
    <property type="component" value="Chromosome"/>
</dbReference>
<feature type="compositionally biased region" description="Polar residues" evidence="1">
    <location>
        <begin position="154"/>
        <end position="163"/>
    </location>
</feature>
<evidence type="ECO:0000313" key="3">
    <source>
        <dbReference type="Proteomes" id="UP000000933"/>
    </source>
</evidence>
<evidence type="ECO:0000313" key="2">
    <source>
        <dbReference type="EMBL" id="CBH23475.1"/>
    </source>
</evidence>
<dbReference type="InterPro" id="IPR036583">
    <property type="entry name" value="23S_rRNA_IVS_sf"/>
</dbReference>
<organism evidence="2 3">
    <name type="scientific">Salinibacter ruber (strain M8)</name>
    <dbReference type="NCBI Taxonomy" id="761659"/>
    <lineage>
        <taxon>Bacteria</taxon>
        <taxon>Pseudomonadati</taxon>
        <taxon>Rhodothermota</taxon>
        <taxon>Rhodothermia</taxon>
        <taxon>Rhodothermales</taxon>
        <taxon>Salinibacteraceae</taxon>
        <taxon>Salinibacter</taxon>
    </lineage>
</organism>
<dbReference type="PANTHER" id="PTHR38471:SF2">
    <property type="entry name" value="FOUR HELIX BUNDLE PROTEIN"/>
    <property type="match status" value="1"/>
</dbReference>
<dbReference type="Pfam" id="PF05635">
    <property type="entry name" value="23S_rRNA_IVP"/>
    <property type="match status" value="1"/>
</dbReference>
<feature type="region of interest" description="Disordered" evidence="1">
    <location>
        <begin position="141"/>
        <end position="183"/>
    </location>
</feature>
<dbReference type="SUPFAM" id="SSF158446">
    <property type="entry name" value="IVS-encoded protein-like"/>
    <property type="match status" value="1"/>
</dbReference>
<dbReference type="NCBIfam" id="TIGR02436">
    <property type="entry name" value="four helix bundle protein"/>
    <property type="match status" value="1"/>
</dbReference>
<protein>
    <recommendedName>
        <fullName evidence="4">Four helix bundle protein</fullName>
    </recommendedName>
</protein>
<name>D5H620_SALRM</name>
<dbReference type="Gene3D" id="1.20.1440.60">
    <property type="entry name" value="23S rRNA-intervening sequence"/>
    <property type="match status" value="1"/>
</dbReference>
<evidence type="ECO:0000256" key="1">
    <source>
        <dbReference type="SAM" id="MobiDB-lite"/>
    </source>
</evidence>
<proteinExistence type="predicted"/>
<gene>
    <name evidence="2" type="ordered locus">SRM_00554</name>
</gene>
<reference evidence="3" key="2">
    <citation type="submission" date="2010-04" db="EMBL/GenBank/DDBJ databases">
        <title>Genome sequence of Salinibacter ruber M8.</title>
        <authorList>
            <consortium name="Genoscope"/>
        </authorList>
    </citation>
    <scope>NUCLEOTIDE SEQUENCE [LARGE SCALE GENOMIC DNA]</scope>
    <source>
        <strain evidence="3">M8</strain>
    </source>
</reference>
<dbReference type="AlphaFoldDB" id="D5H620"/>
<feature type="compositionally biased region" description="Polar residues" evidence="1">
    <location>
        <begin position="173"/>
        <end position="183"/>
    </location>
</feature>